<name>A0A179DAZ9_9SPHI</name>
<proteinExistence type="predicted"/>
<evidence type="ECO:0000256" key="1">
    <source>
        <dbReference type="SAM" id="SignalP"/>
    </source>
</evidence>
<keyword evidence="3" id="KW-1185">Reference proteome</keyword>
<accession>A0A179DAZ9</accession>
<feature type="chain" id="PRO_5008100289" evidence="1">
    <location>
        <begin position="19"/>
        <end position="140"/>
    </location>
</feature>
<protein>
    <submittedName>
        <fullName evidence="2">Uncharacterized protein</fullName>
    </submittedName>
</protein>
<organism evidence="2 3">
    <name type="scientific">Pedobacter psychrophilus</name>
    <dbReference type="NCBI Taxonomy" id="1826909"/>
    <lineage>
        <taxon>Bacteria</taxon>
        <taxon>Pseudomonadati</taxon>
        <taxon>Bacteroidota</taxon>
        <taxon>Sphingobacteriia</taxon>
        <taxon>Sphingobacteriales</taxon>
        <taxon>Sphingobacteriaceae</taxon>
        <taxon>Pedobacter</taxon>
    </lineage>
</organism>
<keyword evidence="1" id="KW-0732">Signal</keyword>
<dbReference type="RefSeq" id="WP_068823775.1">
    <property type="nucleotide sequence ID" value="NZ_LWHJ01000032.1"/>
</dbReference>
<reference evidence="2 3" key="2">
    <citation type="submission" date="2016-06" db="EMBL/GenBank/DDBJ databases">
        <title>Pedobacter psychrophilus sp. nov., isolated from Antarctic fragmentary rock.</title>
        <authorList>
            <person name="Svec P."/>
        </authorList>
    </citation>
    <scope>NUCLEOTIDE SEQUENCE [LARGE SCALE GENOMIC DNA]</scope>
    <source>
        <strain evidence="2 3">CCM 8644</strain>
    </source>
</reference>
<comment type="caution">
    <text evidence="2">The sequence shown here is derived from an EMBL/GenBank/DDBJ whole genome shotgun (WGS) entry which is preliminary data.</text>
</comment>
<feature type="signal peptide" evidence="1">
    <location>
        <begin position="1"/>
        <end position="18"/>
    </location>
</feature>
<dbReference type="OrthoDB" id="764767at2"/>
<dbReference type="AlphaFoldDB" id="A0A179DAZ9"/>
<evidence type="ECO:0000313" key="2">
    <source>
        <dbReference type="EMBL" id="OAQ37952.1"/>
    </source>
</evidence>
<sequence>MKKLITLIIVCCTFSVFAQKQVKDLQYYYYNANQDKDFNAYLAARKNFDNKKFDFKLPSSKEAVAELQENEAKIFKNEKTYAEFLNRYGMKNAGDYAKLWFNQMEMLKTFIKKNPEFYSLTSKQRQNVIDKWYFSEIAAN</sequence>
<reference evidence="2 3" key="1">
    <citation type="submission" date="2016-04" db="EMBL/GenBank/DDBJ databases">
        <authorList>
            <person name="Evans L.H."/>
            <person name="Alamgir A."/>
            <person name="Owens N."/>
            <person name="Weber N.D."/>
            <person name="Virtaneva K."/>
            <person name="Barbian K."/>
            <person name="Babar A."/>
            <person name="Rosenke K."/>
        </authorList>
    </citation>
    <scope>NUCLEOTIDE SEQUENCE [LARGE SCALE GENOMIC DNA]</scope>
    <source>
        <strain evidence="2 3">CCM 8644</strain>
    </source>
</reference>
<dbReference type="EMBL" id="LWHJ01000032">
    <property type="protein sequence ID" value="OAQ37952.1"/>
    <property type="molecule type" value="Genomic_DNA"/>
</dbReference>
<dbReference type="Proteomes" id="UP000078459">
    <property type="component" value="Unassembled WGS sequence"/>
</dbReference>
<evidence type="ECO:0000313" key="3">
    <source>
        <dbReference type="Proteomes" id="UP000078459"/>
    </source>
</evidence>
<dbReference type="STRING" id="1826909.A5893_16410"/>
<gene>
    <name evidence="2" type="ORF">A5893_16410</name>
</gene>